<dbReference type="Proteomes" id="UP000232323">
    <property type="component" value="Unassembled WGS sequence"/>
</dbReference>
<dbReference type="InterPro" id="IPR051916">
    <property type="entry name" value="GPI-anchor_lipid_remodeler"/>
</dbReference>
<accession>A0A250X8Z7</accession>
<proteinExistence type="predicted"/>
<dbReference type="GO" id="GO:0006506">
    <property type="term" value="P:GPI anchor biosynthetic process"/>
    <property type="evidence" value="ECO:0007669"/>
    <property type="project" value="TreeGrafter"/>
</dbReference>
<dbReference type="SUPFAM" id="SSF56219">
    <property type="entry name" value="DNase I-like"/>
    <property type="match status" value="1"/>
</dbReference>
<gene>
    <name evidence="2" type="ORF">CEUSTIGMA_g6690.t1</name>
</gene>
<keyword evidence="3" id="KW-1185">Reference proteome</keyword>
<dbReference type="GO" id="GO:0003824">
    <property type="term" value="F:catalytic activity"/>
    <property type="evidence" value="ECO:0007669"/>
    <property type="project" value="InterPro"/>
</dbReference>
<dbReference type="Pfam" id="PF03372">
    <property type="entry name" value="Exo_endo_phos"/>
    <property type="match status" value="1"/>
</dbReference>
<dbReference type="GO" id="GO:0016020">
    <property type="term" value="C:membrane"/>
    <property type="evidence" value="ECO:0007669"/>
    <property type="project" value="GOC"/>
</dbReference>
<dbReference type="Gene3D" id="3.60.10.10">
    <property type="entry name" value="Endonuclease/exonuclease/phosphatase"/>
    <property type="match status" value="1"/>
</dbReference>
<evidence type="ECO:0000313" key="2">
    <source>
        <dbReference type="EMBL" id="GAX79250.1"/>
    </source>
</evidence>
<feature type="domain" description="Endonuclease/exonuclease/phosphatase" evidence="1">
    <location>
        <begin position="31"/>
        <end position="211"/>
    </location>
</feature>
<name>A0A250X8Z7_9CHLO</name>
<dbReference type="AlphaFoldDB" id="A0A250X8Z7"/>
<evidence type="ECO:0000313" key="3">
    <source>
        <dbReference type="Proteomes" id="UP000232323"/>
    </source>
</evidence>
<protein>
    <recommendedName>
        <fullName evidence="1">Endonuclease/exonuclease/phosphatase domain-containing protein</fullName>
    </recommendedName>
</protein>
<reference evidence="2 3" key="1">
    <citation type="submission" date="2017-08" db="EMBL/GenBank/DDBJ databases">
        <title>Acidophilic green algal genome provides insights into adaptation to an acidic environment.</title>
        <authorList>
            <person name="Hirooka S."/>
            <person name="Hirose Y."/>
            <person name="Kanesaki Y."/>
            <person name="Higuchi S."/>
            <person name="Fujiwara T."/>
            <person name="Onuma R."/>
            <person name="Era A."/>
            <person name="Ohbayashi R."/>
            <person name="Uzuka A."/>
            <person name="Nozaki H."/>
            <person name="Yoshikawa H."/>
            <person name="Miyagishima S.Y."/>
        </authorList>
    </citation>
    <scope>NUCLEOTIDE SEQUENCE [LARGE SCALE GENOMIC DNA]</scope>
    <source>
        <strain evidence="2 3">NIES-2499</strain>
    </source>
</reference>
<dbReference type="InterPro" id="IPR036691">
    <property type="entry name" value="Endo/exonu/phosph_ase_sf"/>
</dbReference>
<dbReference type="STRING" id="1157962.A0A250X8Z7"/>
<organism evidence="2 3">
    <name type="scientific">Chlamydomonas eustigma</name>
    <dbReference type="NCBI Taxonomy" id="1157962"/>
    <lineage>
        <taxon>Eukaryota</taxon>
        <taxon>Viridiplantae</taxon>
        <taxon>Chlorophyta</taxon>
        <taxon>core chlorophytes</taxon>
        <taxon>Chlorophyceae</taxon>
        <taxon>CS clade</taxon>
        <taxon>Chlamydomonadales</taxon>
        <taxon>Chlamydomonadaceae</taxon>
        <taxon>Chlamydomonas</taxon>
    </lineage>
</organism>
<dbReference type="OrthoDB" id="200415at2759"/>
<evidence type="ECO:0000259" key="1">
    <source>
        <dbReference type="Pfam" id="PF03372"/>
    </source>
</evidence>
<comment type="caution">
    <text evidence="2">The sequence shown here is derived from an EMBL/GenBank/DDBJ whole genome shotgun (WGS) entry which is preliminary data.</text>
</comment>
<dbReference type="EMBL" id="BEGY01000040">
    <property type="protein sequence ID" value="GAX79250.1"/>
    <property type="molecule type" value="Genomic_DNA"/>
</dbReference>
<sequence>MNKLPRPAEIIHTDCRSQKSTLDPSRPIKMLQWNIERGYKLDAIIEELRSLDADVLALQELDIGCERSNNEDTGMRIAEALGLNYVFLCEFEELYSPLRDASSQGGGVHGNAILSKFDISEPSVIEHNAHPIDWENPKHPLAVKEPRHGRRLTLAATLHTPQGPVLLYTAHLECFCGMLSRMQQFSDILSHARQHAARVPHQAILGDLNTLANGVARLSPYYCNDQMRWWTLGWFEAEVWDQVVLRCREDANHPKKINTWAAAAGLPEQVCQNLVNPGFEDPFDVRKDVTIDLPKYRFLGFHLMTGKLDWVLLRRFEVLKKLMGNDKYDKSDHKWLLVEANLEGIKN</sequence>
<dbReference type="InterPro" id="IPR005135">
    <property type="entry name" value="Endo/exonuclease/phosphatase"/>
</dbReference>
<dbReference type="PANTHER" id="PTHR14859">
    <property type="entry name" value="CALCOFLUOR WHITE HYPERSENSITIVE PROTEIN PRECURSOR"/>
    <property type="match status" value="1"/>
</dbReference>
<dbReference type="PANTHER" id="PTHR14859:SF1">
    <property type="entry name" value="PGAP2-INTERACTING PROTEIN"/>
    <property type="match status" value="1"/>
</dbReference>